<dbReference type="Proteomes" id="UP000605201">
    <property type="component" value="Unassembled WGS sequence"/>
</dbReference>
<organism evidence="2 3">
    <name type="scientific">Candidatus Desulfatibia vada</name>
    <dbReference type="NCBI Taxonomy" id="2841696"/>
    <lineage>
        <taxon>Bacteria</taxon>
        <taxon>Pseudomonadati</taxon>
        <taxon>Thermodesulfobacteriota</taxon>
        <taxon>Desulfobacteria</taxon>
        <taxon>Desulfobacterales</taxon>
        <taxon>Desulfobacterales incertae sedis</taxon>
        <taxon>Candidatus Desulfatibia</taxon>
    </lineage>
</organism>
<dbReference type="Gene3D" id="2.70.70.10">
    <property type="entry name" value="Glucose Permease (Domain IIA)"/>
    <property type="match status" value="1"/>
</dbReference>
<evidence type="ECO:0000313" key="2">
    <source>
        <dbReference type="EMBL" id="MBC8432439.1"/>
    </source>
</evidence>
<name>A0A8J6TKS4_9BACT</name>
<protein>
    <submittedName>
        <fullName evidence="2">M23 family metallopeptidase</fullName>
    </submittedName>
</protein>
<evidence type="ECO:0000259" key="1">
    <source>
        <dbReference type="Pfam" id="PF01551"/>
    </source>
</evidence>
<evidence type="ECO:0000313" key="3">
    <source>
        <dbReference type="Proteomes" id="UP000605201"/>
    </source>
</evidence>
<dbReference type="InterPro" id="IPR016047">
    <property type="entry name" value="M23ase_b-sheet_dom"/>
</dbReference>
<sequence length="220" mass="24308">MAKPSGLQPVFPDKIRCIEIASPYGSQTRYDGSRRPKFRFGGYHGGIDLSLTEGTPLLAIASGTVVKKGGGERMEGNFLWLRHTPEDTGFSYWVYSKYQHLQSLPELQIGAKVRVGQVIAYSGKTGTTGGHYGTNGYPHLHLSTLKSSNDKYQTKGSNMLVPDSYLIDPLMIYHEANSKLKESVDSPSGKKTITIPYKTTDGNIWPPGMRVVWPVACRPR</sequence>
<proteinExistence type="predicted"/>
<accession>A0A8J6TKS4</accession>
<dbReference type="CDD" id="cd12797">
    <property type="entry name" value="M23_peptidase"/>
    <property type="match status" value="1"/>
</dbReference>
<dbReference type="InterPro" id="IPR050570">
    <property type="entry name" value="Cell_wall_metabolism_enzyme"/>
</dbReference>
<reference evidence="2 3" key="1">
    <citation type="submission" date="2020-08" db="EMBL/GenBank/DDBJ databases">
        <title>Bridging the membrane lipid divide: bacteria of the FCB group superphylum have the potential to synthesize archaeal ether lipids.</title>
        <authorList>
            <person name="Villanueva L."/>
            <person name="Von Meijenfeldt F.A.B."/>
            <person name="Westbye A.B."/>
            <person name="Yadav S."/>
            <person name="Hopmans E.C."/>
            <person name="Dutilh B.E."/>
            <person name="Sinninghe Damste J.S."/>
        </authorList>
    </citation>
    <scope>NUCLEOTIDE SEQUENCE [LARGE SCALE GENOMIC DNA]</scope>
    <source>
        <strain evidence="2">NIOZ-UU17</strain>
    </source>
</reference>
<dbReference type="EMBL" id="JACNIG010000225">
    <property type="protein sequence ID" value="MBC8432439.1"/>
    <property type="molecule type" value="Genomic_DNA"/>
</dbReference>
<feature type="domain" description="M23ase beta-sheet core" evidence="1">
    <location>
        <begin position="43"/>
        <end position="146"/>
    </location>
</feature>
<dbReference type="AlphaFoldDB" id="A0A8J6TKS4"/>
<dbReference type="SUPFAM" id="SSF51261">
    <property type="entry name" value="Duplicated hybrid motif"/>
    <property type="match status" value="1"/>
</dbReference>
<dbReference type="PANTHER" id="PTHR21666:SF270">
    <property type="entry name" value="MUREIN HYDROLASE ACTIVATOR ENVC"/>
    <property type="match status" value="1"/>
</dbReference>
<comment type="caution">
    <text evidence="2">The sequence shown here is derived from an EMBL/GenBank/DDBJ whole genome shotgun (WGS) entry which is preliminary data.</text>
</comment>
<dbReference type="PANTHER" id="PTHR21666">
    <property type="entry name" value="PEPTIDASE-RELATED"/>
    <property type="match status" value="1"/>
</dbReference>
<dbReference type="InterPro" id="IPR011055">
    <property type="entry name" value="Dup_hybrid_motif"/>
</dbReference>
<dbReference type="Pfam" id="PF01551">
    <property type="entry name" value="Peptidase_M23"/>
    <property type="match status" value="1"/>
</dbReference>
<gene>
    <name evidence="2" type="ORF">H8D96_11025</name>
</gene>
<dbReference type="GO" id="GO:0004222">
    <property type="term" value="F:metalloendopeptidase activity"/>
    <property type="evidence" value="ECO:0007669"/>
    <property type="project" value="TreeGrafter"/>
</dbReference>